<dbReference type="PROSITE" id="PS51257">
    <property type="entry name" value="PROKAR_LIPOPROTEIN"/>
    <property type="match status" value="1"/>
</dbReference>
<dbReference type="EMBL" id="CVRQ01000018">
    <property type="protein sequence ID" value="CRL36913.1"/>
    <property type="molecule type" value="Genomic_DNA"/>
</dbReference>
<reference evidence="3 5" key="3">
    <citation type="submission" date="2018-08" db="EMBL/GenBank/DDBJ databases">
        <title>A genome reference for cultivated species of the human gut microbiota.</title>
        <authorList>
            <person name="Zou Y."/>
            <person name="Xue W."/>
            <person name="Luo G."/>
        </authorList>
    </citation>
    <scope>NUCLEOTIDE SEQUENCE [LARGE SCALE GENOMIC DNA]</scope>
    <source>
        <strain evidence="3 5">TM10-3</strain>
    </source>
</reference>
<keyword evidence="4" id="KW-1185">Reference proteome</keyword>
<dbReference type="NCBIfam" id="TIGR02122">
    <property type="entry name" value="TRAP_TAXI"/>
    <property type="match status" value="1"/>
</dbReference>
<feature type="chain" id="PRO_5041862539" evidence="1">
    <location>
        <begin position="25"/>
        <end position="308"/>
    </location>
</feature>
<dbReference type="PANTHER" id="PTHR42941:SF1">
    <property type="entry name" value="SLL1037 PROTEIN"/>
    <property type="match status" value="1"/>
</dbReference>
<dbReference type="AlphaFoldDB" id="A0A0M6WLS4"/>
<evidence type="ECO:0000256" key="1">
    <source>
        <dbReference type="SAM" id="SignalP"/>
    </source>
</evidence>
<dbReference type="RefSeq" id="WP_055061693.1">
    <property type="nucleotide sequence ID" value="NZ_CVRQ01000018.1"/>
</dbReference>
<dbReference type="Gene3D" id="3.40.190.10">
    <property type="entry name" value="Periplasmic binding protein-like II"/>
    <property type="match status" value="2"/>
</dbReference>
<dbReference type="Proteomes" id="UP000049472">
    <property type="component" value="Unassembled WGS sequence"/>
</dbReference>
<reference evidence="4" key="1">
    <citation type="submission" date="2015-05" db="EMBL/GenBank/DDBJ databases">
        <authorList>
            <consortium name="Pathogen Informatics"/>
        </authorList>
    </citation>
    <scope>NUCLEOTIDE SEQUENCE [LARGE SCALE GENOMIC DNA]</scope>
    <source>
        <strain evidence="4">T1-815</strain>
    </source>
</reference>
<sequence>MKKKISIMLCIVLFALTGCTTSGSTIRFGAADIGGMYYSFANTFTELANEQGYDFTCKVRTTAGSNANIRLLSDGYIEIGLAQADLIADAYKTNEDLRAIAGLYTETCQLVVRADSNIQTLDDLSGHTVSIGAEESGTERNATQILEFAGMPSSLVATKNLDYIEATKELKAGDIDAFFCTAGLTTTVIDELSKECDIRLIPLTDTVISKMLESSLAYTSEVIPAGTYTGQTTDINTIGVKSVLITKADVSDDTIEQLTSLLFEKENEISYSNSLKLELTYDFATDDIPIPFHDGAKRYYKACGYSTN</sequence>
<evidence type="ECO:0000313" key="2">
    <source>
        <dbReference type="EMBL" id="CRL36913.1"/>
    </source>
</evidence>
<organism evidence="2 4">
    <name type="scientific">Agathobacter rectalis</name>
    <dbReference type="NCBI Taxonomy" id="39491"/>
    <lineage>
        <taxon>Bacteria</taxon>
        <taxon>Bacillati</taxon>
        <taxon>Bacillota</taxon>
        <taxon>Clostridia</taxon>
        <taxon>Lachnospirales</taxon>
        <taxon>Lachnospiraceae</taxon>
        <taxon>Agathobacter</taxon>
    </lineage>
</organism>
<dbReference type="EMBL" id="QSOB01000001">
    <property type="protein sequence ID" value="RGI70905.1"/>
    <property type="molecule type" value="Genomic_DNA"/>
</dbReference>
<accession>A0A0M6WLS4</accession>
<protein>
    <submittedName>
        <fullName evidence="3">C4-dicarboxylate ABC transporter substrate-binding protein</fullName>
    </submittedName>
    <submittedName>
        <fullName evidence="2">TRAP transporter solute receptor, TAXI family</fullName>
    </submittedName>
</protein>
<keyword evidence="2" id="KW-0675">Receptor</keyword>
<gene>
    <name evidence="3" type="ORF">DXD95_00960</name>
    <name evidence="2" type="ORF">T1815_14511</name>
</gene>
<proteinExistence type="predicted"/>
<evidence type="ECO:0000313" key="3">
    <source>
        <dbReference type="EMBL" id="RGI70905.1"/>
    </source>
</evidence>
<evidence type="ECO:0000313" key="5">
    <source>
        <dbReference type="Proteomes" id="UP000260642"/>
    </source>
</evidence>
<feature type="signal peptide" evidence="1">
    <location>
        <begin position="1"/>
        <end position="24"/>
    </location>
</feature>
<dbReference type="Pfam" id="PF16868">
    <property type="entry name" value="NMT1_3"/>
    <property type="match status" value="1"/>
</dbReference>
<name>A0A0M6WLS4_9FIRM</name>
<dbReference type="SUPFAM" id="SSF53850">
    <property type="entry name" value="Periplasmic binding protein-like II"/>
    <property type="match status" value="1"/>
</dbReference>
<reference evidence="2" key="2">
    <citation type="submission" date="2015-05" db="EMBL/GenBank/DDBJ databases">
        <authorList>
            <person name="Wang D.B."/>
            <person name="Wang M."/>
        </authorList>
    </citation>
    <scope>NUCLEOTIDE SEQUENCE [LARGE SCALE GENOMIC DNA]</scope>
    <source>
        <strain evidence="2">T1-815</strain>
    </source>
</reference>
<keyword evidence="1" id="KW-0732">Signal</keyword>
<evidence type="ECO:0000313" key="4">
    <source>
        <dbReference type="Proteomes" id="UP000049472"/>
    </source>
</evidence>
<dbReference type="InterPro" id="IPR011852">
    <property type="entry name" value="TRAP_TAXI"/>
</dbReference>
<dbReference type="PANTHER" id="PTHR42941">
    <property type="entry name" value="SLL1037 PROTEIN"/>
    <property type="match status" value="1"/>
</dbReference>
<dbReference type="Proteomes" id="UP000260642">
    <property type="component" value="Unassembled WGS sequence"/>
</dbReference>